<dbReference type="Gene3D" id="3.60.10.10">
    <property type="entry name" value="Endonuclease/exonuclease/phosphatase"/>
    <property type="match status" value="1"/>
</dbReference>
<protein>
    <submittedName>
        <fullName evidence="2">Uncharacterized protein LOC114344461</fullName>
    </submittedName>
</protein>
<dbReference type="InterPro" id="IPR036691">
    <property type="entry name" value="Endo/exonu/phosph_ase_sf"/>
</dbReference>
<name>A0A6P7H042_DIAVI</name>
<sequence length="416" mass="48288">MQSLRNKIGLLEACIKDKNVDILCLTEHWLADEEIQTVHIEGYRLANYTARSQNRGGGSAIFVKNTICFNVVNNDTFIIDFCIEYCCICLKDFNLLVLAVYHSPSGPFDIFLDSLEGVLGTLSPNKQVLVAGDFNVDFLVDNASARKLQGVLEGFHLVKTINESTRGNKCLDNIFMDPGLPLYSAEVFETGFSDHKGQIVKFEIQKKVTGFTETTMLIRPITEKGKNIFFNKVSEVNWDFIYEDNTDVELKFCHFMNILESCFLESFSQKKYRVRSDQSEKITWFTNDLQAMREHLKFLEEFYRQHKNDNNHHILKQFRNQYKNEIKKAKVRSNDQIILNSKNPQKTMWNMINKYRGKSGSSLEDHKITPNQFNDYFSQIATNIVKDIPKLNIDFINKINYVNHTNTFSFLEITYL</sequence>
<evidence type="ECO:0000313" key="2">
    <source>
        <dbReference type="RefSeq" id="XP_028151093.1"/>
    </source>
</evidence>
<dbReference type="SUPFAM" id="SSF56219">
    <property type="entry name" value="DNase I-like"/>
    <property type="match status" value="1"/>
</dbReference>
<dbReference type="PANTHER" id="PTHR47510:SF3">
    <property type="entry name" value="ENDO_EXONUCLEASE_PHOSPHATASE DOMAIN-CONTAINING PROTEIN"/>
    <property type="match status" value="1"/>
</dbReference>
<dbReference type="RefSeq" id="XP_028151093.1">
    <property type="nucleotide sequence ID" value="XM_028295292.1"/>
</dbReference>
<organism evidence="2">
    <name type="scientific">Diabrotica virgifera virgifera</name>
    <name type="common">western corn rootworm</name>
    <dbReference type="NCBI Taxonomy" id="50390"/>
    <lineage>
        <taxon>Eukaryota</taxon>
        <taxon>Metazoa</taxon>
        <taxon>Ecdysozoa</taxon>
        <taxon>Arthropoda</taxon>
        <taxon>Hexapoda</taxon>
        <taxon>Insecta</taxon>
        <taxon>Pterygota</taxon>
        <taxon>Neoptera</taxon>
        <taxon>Endopterygota</taxon>
        <taxon>Coleoptera</taxon>
        <taxon>Polyphaga</taxon>
        <taxon>Cucujiformia</taxon>
        <taxon>Chrysomeloidea</taxon>
        <taxon>Chrysomelidae</taxon>
        <taxon>Galerucinae</taxon>
        <taxon>Diabroticina</taxon>
        <taxon>Diabroticites</taxon>
        <taxon>Diabrotica</taxon>
    </lineage>
</organism>
<accession>A0A6P7H042</accession>
<evidence type="ECO:0000259" key="1">
    <source>
        <dbReference type="Pfam" id="PF03372"/>
    </source>
</evidence>
<proteinExistence type="predicted"/>
<dbReference type="PANTHER" id="PTHR47510">
    <property type="entry name" value="REVERSE TRANSCRIPTASE DOMAIN-CONTAINING PROTEIN"/>
    <property type="match status" value="1"/>
</dbReference>
<reference evidence="2" key="1">
    <citation type="submission" date="2025-08" db="UniProtKB">
        <authorList>
            <consortium name="RefSeq"/>
        </authorList>
    </citation>
    <scope>IDENTIFICATION</scope>
    <source>
        <tissue evidence="2">Whole insect</tissue>
    </source>
</reference>
<dbReference type="Pfam" id="PF03372">
    <property type="entry name" value="Exo_endo_phos"/>
    <property type="match status" value="1"/>
</dbReference>
<feature type="domain" description="Endonuclease/exonuclease/phosphatase" evidence="1">
    <location>
        <begin position="10"/>
        <end position="195"/>
    </location>
</feature>
<dbReference type="AlphaFoldDB" id="A0A6P7H042"/>
<gene>
    <name evidence="2" type="primary">LOC114344461</name>
</gene>
<dbReference type="InParanoid" id="A0A6P7H042"/>
<dbReference type="InterPro" id="IPR005135">
    <property type="entry name" value="Endo/exonuclease/phosphatase"/>
</dbReference>
<dbReference type="GO" id="GO:0003824">
    <property type="term" value="F:catalytic activity"/>
    <property type="evidence" value="ECO:0007669"/>
    <property type="project" value="InterPro"/>
</dbReference>